<dbReference type="OrthoDB" id="7061236at2"/>
<dbReference type="AlphaFoldDB" id="A0A5E8HLS7"/>
<keyword evidence="1" id="KW-1133">Transmembrane helix</keyword>
<feature type="transmembrane region" description="Helical" evidence="1">
    <location>
        <begin position="46"/>
        <end position="66"/>
    </location>
</feature>
<dbReference type="RefSeq" id="WP_015675656.1">
    <property type="nucleotide sequence ID" value="NZ_AOGX02000004.1"/>
</dbReference>
<name>A0A5E8HLS7_9LEPT</name>
<reference evidence="2 3" key="1">
    <citation type="submission" date="2013-04" db="EMBL/GenBank/DDBJ databases">
        <authorList>
            <person name="Harkins D.M."/>
            <person name="Durkin A.S."/>
            <person name="Brinkac L.M."/>
            <person name="Haft D.H."/>
            <person name="Selengut J.D."/>
            <person name="Sanka R."/>
            <person name="DePew J."/>
            <person name="Purushe J."/>
            <person name="Hartskeerl R.A."/>
            <person name="Ahmed A."/>
            <person name="van der Linden H."/>
            <person name="Goris M.G.A."/>
            <person name="Vinetz J.M."/>
            <person name="Sutton G.G."/>
            <person name="Nierman W.C."/>
            <person name="Fouts D.E."/>
        </authorList>
    </citation>
    <scope>NUCLEOTIDE SEQUENCE [LARGE SCALE GENOMIC DNA]</scope>
    <source>
        <strain evidence="2 3">Sao Paulo</strain>
    </source>
</reference>
<evidence type="ECO:0000313" key="2">
    <source>
        <dbReference type="EMBL" id="EOQ90766.1"/>
    </source>
</evidence>
<dbReference type="EMBL" id="AOGX02000004">
    <property type="protein sequence ID" value="EOQ90766.1"/>
    <property type="molecule type" value="Genomic_DNA"/>
</dbReference>
<sequence>MPASKKTLTSSIAKTQLEYEKQRAQYKALLLEQRRIHEKRLVINRFSWIGAILNIILALIISSALASNIIDKGISKQEIHSKLLLPIQNGATTITLKGILESTLVYKSNFFKSKDNLYLENKPPTLEIVIQEMIMENFSKKDFDPKLNKKLNTLLLEFKQKDPFDKLPIKQRDLFENVRIKTKDYSVIQTDMVKIADELDISNQLVNEYLNDGKKSFWLSALGLALAVIIGIIQTYLAIDSRKSSARQYGNIITNLMRSKR</sequence>
<protein>
    <submittedName>
        <fullName evidence="2">Uncharacterized protein</fullName>
    </submittedName>
</protein>
<comment type="caution">
    <text evidence="2">The sequence shown here is derived from an EMBL/GenBank/DDBJ whole genome shotgun (WGS) entry which is preliminary data.</text>
</comment>
<proteinExistence type="predicted"/>
<dbReference type="Proteomes" id="UP000013996">
    <property type="component" value="Unassembled WGS sequence"/>
</dbReference>
<organism evidence="2 3">
    <name type="scientific">Leptospira yanagawae serovar Saopaulo str. Sao Paulo = ATCC 700523</name>
    <dbReference type="NCBI Taxonomy" id="1249483"/>
    <lineage>
        <taxon>Bacteria</taxon>
        <taxon>Pseudomonadati</taxon>
        <taxon>Spirochaetota</taxon>
        <taxon>Spirochaetia</taxon>
        <taxon>Leptospirales</taxon>
        <taxon>Leptospiraceae</taxon>
        <taxon>Leptospira</taxon>
    </lineage>
</organism>
<feature type="transmembrane region" description="Helical" evidence="1">
    <location>
        <begin position="217"/>
        <end position="239"/>
    </location>
</feature>
<keyword evidence="1" id="KW-0472">Membrane</keyword>
<gene>
    <name evidence="2" type="ORF">LEP1GSC202_0309</name>
</gene>
<evidence type="ECO:0000256" key="1">
    <source>
        <dbReference type="SAM" id="Phobius"/>
    </source>
</evidence>
<accession>A0A5E8HLS7</accession>
<evidence type="ECO:0000313" key="3">
    <source>
        <dbReference type="Proteomes" id="UP000013996"/>
    </source>
</evidence>
<keyword evidence="1" id="KW-0812">Transmembrane</keyword>